<gene>
    <name evidence="7" type="ORF">DFR49_2272</name>
</gene>
<dbReference type="Gene3D" id="1.10.1020.10">
    <property type="entry name" value="Adenine-specific Methyltransferase, Domain 2"/>
    <property type="match status" value="1"/>
</dbReference>
<dbReference type="EC" id="2.1.1.72" evidence="2"/>
<keyword evidence="5" id="KW-0949">S-adenosyl-L-methionine</keyword>
<dbReference type="PANTHER" id="PTHR30481:SF4">
    <property type="entry name" value="SITE-SPECIFIC DNA-METHYLTRANSFERASE (ADENINE-SPECIFIC)"/>
    <property type="match status" value="1"/>
</dbReference>
<dbReference type="PIRSF" id="PIRSF000398">
    <property type="entry name" value="M_m6A_EcoRV"/>
    <property type="match status" value="1"/>
</dbReference>
<dbReference type="PRINTS" id="PR00505">
    <property type="entry name" value="D12N6MTFRASE"/>
</dbReference>
<dbReference type="GO" id="GO:0009007">
    <property type="term" value="F:site-specific DNA-methyltransferase (adenine-specific) activity"/>
    <property type="evidence" value="ECO:0007669"/>
    <property type="project" value="UniProtKB-EC"/>
</dbReference>
<dbReference type="GO" id="GO:1904047">
    <property type="term" value="F:S-adenosyl-L-methionine binding"/>
    <property type="evidence" value="ECO:0007669"/>
    <property type="project" value="TreeGrafter"/>
</dbReference>
<keyword evidence="4" id="KW-0808">Transferase</keyword>
<comment type="caution">
    <text evidence="7">The sequence shown here is derived from an EMBL/GenBank/DDBJ whole genome shotgun (WGS) entry which is preliminary data.</text>
</comment>
<reference evidence="7 8" key="1">
    <citation type="submission" date="2018-08" db="EMBL/GenBank/DDBJ databases">
        <title>Genomic Encyclopedia of Type Strains, Phase IV (KMG-IV): sequencing the most valuable type-strain genomes for metagenomic binning, comparative biology and taxonomic classification.</title>
        <authorList>
            <person name="Goeker M."/>
        </authorList>
    </citation>
    <scope>NUCLEOTIDE SEQUENCE [LARGE SCALE GENOMIC DNA]</scope>
    <source>
        <strain evidence="7 8">DSM 25527</strain>
    </source>
</reference>
<dbReference type="OrthoDB" id="9805629at2"/>
<dbReference type="GO" id="GO:0043565">
    <property type="term" value="F:sequence-specific DNA binding"/>
    <property type="evidence" value="ECO:0007669"/>
    <property type="project" value="TreeGrafter"/>
</dbReference>
<comment type="catalytic activity">
    <reaction evidence="6">
        <text>a 2'-deoxyadenosine in DNA + S-adenosyl-L-methionine = an N(6)-methyl-2'-deoxyadenosine in DNA + S-adenosyl-L-homocysteine + H(+)</text>
        <dbReference type="Rhea" id="RHEA:15197"/>
        <dbReference type="Rhea" id="RHEA-COMP:12418"/>
        <dbReference type="Rhea" id="RHEA-COMP:12419"/>
        <dbReference type="ChEBI" id="CHEBI:15378"/>
        <dbReference type="ChEBI" id="CHEBI:57856"/>
        <dbReference type="ChEBI" id="CHEBI:59789"/>
        <dbReference type="ChEBI" id="CHEBI:90615"/>
        <dbReference type="ChEBI" id="CHEBI:90616"/>
        <dbReference type="EC" id="2.1.1.72"/>
    </reaction>
</comment>
<dbReference type="EMBL" id="QXDC01000003">
    <property type="protein sequence ID" value="RIA44036.1"/>
    <property type="molecule type" value="Genomic_DNA"/>
</dbReference>
<comment type="similarity">
    <text evidence="1">Belongs to the N(4)/N(6)-methyltransferase family.</text>
</comment>
<dbReference type="Pfam" id="PF02086">
    <property type="entry name" value="MethyltransfD12"/>
    <property type="match status" value="1"/>
</dbReference>
<dbReference type="Proteomes" id="UP000266568">
    <property type="component" value="Unassembled WGS sequence"/>
</dbReference>
<protein>
    <recommendedName>
        <fullName evidence="2">site-specific DNA-methyltransferase (adenine-specific)</fullName>
        <ecNumber evidence="2">2.1.1.72</ecNumber>
    </recommendedName>
</protein>
<evidence type="ECO:0000256" key="1">
    <source>
        <dbReference type="ARBA" id="ARBA00006594"/>
    </source>
</evidence>
<dbReference type="SUPFAM" id="SSF53335">
    <property type="entry name" value="S-adenosyl-L-methionine-dependent methyltransferases"/>
    <property type="match status" value="1"/>
</dbReference>
<dbReference type="Gene3D" id="3.40.50.150">
    <property type="entry name" value="Vaccinia Virus protein VP39"/>
    <property type="match status" value="1"/>
</dbReference>
<dbReference type="InterPro" id="IPR012327">
    <property type="entry name" value="MeTrfase_D12"/>
</dbReference>
<sequence length="267" mass="30198">MIESSPLAAVQPVRPPAGYIGGKRNLSRRLVALIDAIDHDTYAEPFVGMGGVFFRRTRRPKAEIINDISADVTTLFRILQRHYQPFLDMLKWRFASRAEFDRLLDVDPATCTDLERAARFLYLQRTAFGGKVVGRSFGVSYTAPSKFRLSTLEPLLQDIHDRLEAVQIERLPYDVFIQRCDRPGTLFYLDPPYRGNEGDYGADVFSEADFDRLRGLLEAIRGRFILSINDTPDIRDLFAGFAIEAVELSYRVSGKVTAGRELIISGP</sequence>
<evidence type="ECO:0000256" key="3">
    <source>
        <dbReference type="ARBA" id="ARBA00022603"/>
    </source>
</evidence>
<evidence type="ECO:0000313" key="7">
    <source>
        <dbReference type="EMBL" id="RIA44036.1"/>
    </source>
</evidence>
<dbReference type="InterPro" id="IPR029063">
    <property type="entry name" value="SAM-dependent_MTases_sf"/>
</dbReference>
<evidence type="ECO:0000256" key="5">
    <source>
        <dbReference type="ARBA" id="ARBA00022691"/>
    </source>
</evidence>
<dbReference type="InterPro" id="IPR023095">
    <property type="entry name" value="Ade_MeTrfase_dom_2"/>
</dbReference>
<dbReference type="GO" id="GO:0006298">
    <property type="term" value="P:mismatch repair"/>
    <property type="evidence" value="ECO:0007669"/>
    <property type="project" value="TreeGrafter"/>
</dbReference>
<evidence type="ECO:0000256" key="4">
    <source>
        <dbReference type="ARBA" id="ARBA00022679"/>
    </source>
</evidence>
<proteinExistence type="inferred from homology"/>
<evidence type="ECO:0000256" key="6">
    <source>
        <dbReference type="ARBA" id="ARBA00047942"/>
    </source>
</evidence>
<dbReference type="AlphaFoldDB" id="A0A397P374"/>
<dbReference type="RefSeq" id="WP_119035802.1">
    <property type="nucleotide sequence ID" value="NZ_QXDC01000003.1"/>
</dbReference>
<dbReference type="InterPro" id="IPR012263">
    <property type="entry name" value="M_m6A_EcoRV"/>
</dbReference>
<keyword evidence="8" id="KW-1185">Reference proteome</keyword>
<dbReference type="GO" id="GO:0032259">
    <property type="term" value="P:methylation"/>
    <property type="evidence" value="ECO:0007669"/>
    <property type="project" value="UniProtKB-KW"/>
</dbReference>
<evidence type="ECO:0000256" key="2">
    <source>
        <dbReference type="ARBA" id="ARBA00011900"/>
    </source>
</evidence>
<dbReference type="PANTHER" id="PTHR30481">
    <property type="entry name" value="DNA ADENINE METHYLASE"/>
    <property type="match status" value="1"/>
</dbReference>
<accession>A0A397P374</accession>
<dbReference type="GO" id="GO:0009307">
    <property type="term" value="P:DNA restriction-modification system"/>
    <property type="evidence" value="ECO:0007669"/>
    <property type="project" value="InterPro"/>
</dbReference>
<name>A0A397P374_9SPHN</name>
<organism evidence="7 8">
    <name type="scientific">Hephaestia caeni</name>
    <dbReference type="NCBI Taxonomy" id="645617"/>
    <lineage>
        <taxon>Bacteria</taxon>
        <taxon>Pseudomonadati</taxon>
        <taxon>Pseudomonadota</taxon>
        <taxon>Alphaproteobacteria</taxon>
        <taxon>Sphingomonadales</taxon>
        <taxon>Sphingomonadaceae</taxon>
        <taxon>Hephaestia</taxon>
    </lineage>
</organism>
<keyword evidence="3 7" id="KW-0489">Methyltransferase</keyword>
<evidence type="ECO:0000313" key="8">
    <source>
        <dbReference type="Proteomes" id="UP000266568"/>
    </source>
</evidence>